<keyword evidence="2" id="KW-0418">Kinase</keyword>
<dbReference type="AlphaFoldDB" id="A0A3B0Y2T9"/>
<dbReference type="EC" id="2.7.1.31" evidence="2"/>
<gene>
    <name evidence="2" type="ORF">MNBD_GAMMA12-2385</name>
</gene>
<evidence type="ECO:0000313" key="2">
    <source>
        <dbReference type="EMBL" id="VAW70713.1"/>
    </source>
</evidence>
<proteinExistence type="predicted"/>
<feature type="region of interest" description="Disordered" evidence="1">
    <location>
        <begin position="117"/>
        <end position="140"/>
    </location>
</feature>
<accession>A0A3B0Y2T9</accession>
<protein>
    <submittedName>
        <fullName evidence="2">Glycerate kinase</fullName>
        <ecNumber evidence="2">2.7.1.31</ecNumber>
    </submittedName>
</protein>
<name>A0A3B0Y2T9_9ZZZZ</name>
<organism evidence="2">
    <name type="scientific">hydrothermal vent metagenome</name>
    <dbReference type="NCBI Taxonomy" id="652676"/>
    <lineage>
        <taxon>unclassified sequences</taxon>
        <taxon>metagenomes</taxon>
        <taxon>ecological metagenomes</taxon>
    </lineage>
</organism>
<dbReference type="EMBL" id="UOFL01000001">
    <property type="protein sequence ID" value="VAW70713.1"/>
    <property type="molecule type" value="Genomic_DNA"/>
</dbReference>
<dbReference type="CDD" id="cd14740">
    <property type="entry name" value="PAAR_4"/>
    <property type="match status" value="1"/>
</dbReference>
<dbReference type="GO" id="GO:0008887">
    <property type="term" value="F:glycerate kinase activity"/>
    <property type="evidence" value="ECO:0007669"/>
    <property type="project" value="UniProtKB-EC"/>
</dbReference>
<reference evidence="2" key="1">
    <citation type="submission" date="2018-06" db="EMBL/GenBank/DDBJ databases">
        <authorList>
            <person name="Zhirakovskaya E."/>
        </authorList>
    </citation>
    <scope>NUCLEOTIDE SEQUENCE</scope>
</reference>
<dbReference type="Pfam" id="PF13665">
    <property type="entry name" value="Tox-PAAR-like"/>
    <property type="match status" value="1"/>
</dbReference>
<sequence length="175" mass="18165">MSNVLINKRTAVHAGSQGQVTAPDVCKTPSKCRPQTYSNVAMSSSSAATASSVIINGNPACHKNSNFSTSSGDEPGSCGGAASGTIKQKAEFITFSSNVLIEGIPAVRQNDLMVSNNKNTPPVPLQQPGAGAPPELKPKGARDLNATDPGYELAVDILGGNLPFEKEMLVIIEEQ</sequence>
<keyword evidence="2" id="KW-0808">Transferase</keyword>
<evidence type="ECO:0000256" key="1">
    <source>
        <dbReference type="SAM" id="MobiDB-lite"/>
    </source>
</evidence>